<gene>
    <name evidence="1" type="ORF">A0127_08935</name>
</gene>
<dbReference type="AlphaFoldDB" id="A0A142CWX5"/>
<dbReference type="Proteomes" id="UP000073604">
    <property type="component" value="Chromosome"/>
</dbReference>
<dbReference type="KEGG" id="tpep:A0127_08935"/>
<evidence type="ECO:0000313" key="2">
    <source>
        <dbReference type="Proteomes" id="UP000073604"/>
    </source>
</evidence>
<evidence type="ECO:0000313" key="1">
    <source>
        <dbReference type="EMBL" id="AMQ19277.1"/>
    </source>
</evidence>
<dbReference type="EMBL" id="CP014750">
    <property type="protein sequence ID" value="AMQ19277.1"/>
    <property type="molecule type" value="Genomic_DNA"/>
</dbReference>
<sequence length="62" mass="6934">MSVRSWIEDMLVFLTLVLVGVFAVFGPFEHPAEITTKATAMSTRIVSLVDFQSLVRIVITIH</sequence>
<reference evidence="2" key="1">
    <citation type="submission" date="2016-03" db="EMBL/GenBank/DDBJ databases">
        <authorList>
            <person name="Oger P.M."/>
        </authorList>
    </citation>
    <scope>NUCLEOTIDE SEQUENCE [LARGE SCALE GENOMIC DNA]</scope>
    <source>
        <strain evidence="2">OG-1</strain>
    </source>
</reference>
<proteinExistence type="predicted"/>
<organism evidence="1 2">
    <name type="scientific">Thermococcus peptonophilus</name>
    <dbReference type="NCBI Taxonomy" id="53952"/>
    <lineage>
        <taxon>Archaea</taxon>
        <taxon>Methanobacteriati</taxon>
        <taxon>Methanobacteriota</taxon>
        <taxon>Thermococci</taxon>
        <taxon>Thermococcales</taxon>
        <taxon>Thermococcaceae</taxon>
        <taxon>Thermococcus</taxon>
    </lineage>
</organism>
<keyword evidence="2" id="KW-1185">Reference proteome</keyword>
<accession>A0A142CWX5</accession>
<protein>
    <submittedName>
        <fullName evidence="1">Uncharacterized protein</fullName>
    </submittedName>
</protein>
<name>A0A142CWX5_9EURY</name>